<keyword evidence="3" id="KW-1185">Reference proteome</keyword>
<evidence type="ECO:0000313" key="3">
    <source>
        <dbReference type="Proteomes" id="UP001225034"/>
    </source>
</evidence>
<keyword evidence="1" id="KW-1133">Transmembrane helix</keyword>
<protein>
    <recommendedName>
        <fullName evidence="4">Holin-like toxin</fullName>
    </recommendedName>
</protein>
<dbReference type="EMBL" id="JAUSUA010000003">
    <property type="protein sequence ID" value="MDQ0207590.1"/>
    <property type="molecule type" value="Genomic_DNA"/>
</dbReference>
<reference evidence="2 3" key="1">
    <citation type="submission" date="2023-07" db="EMBL/GenBank/DDBJ databases">
        <title>Genomic Encyclopedia of Type Strains, Phase IV (KMG-IV): sequencing the most valuable type-strain genomes for metagenomic binning, comparative biology and taxonomic classification.</title>
        <authorList>
            <person name="Goeker M."/>
        </authorList>
    </citation>
    <scope>NUCLEOTIDE SEQUENCE [LARGE SCALE GENOMIC DNA]</scope>
    <source>
        <strain evidence="2 3">DSM 19154</strain>
    </source>
</reference>
<accession>A0ABT9YIA6</accession>
<proteinExistence type="predicted"/>
<feature type="transmembrane region" description="Helical" evidence="1">
    <location>
        <begin position="6"/>
        <end position="29"/>
    </location>
</feature>
<evidence type="ECO:0008006" key="4">
    <source>
        <dbReference type="Google" id="ProtNLM"/>
    </source>
</evidence>
<gene>
    <name evidence="2" type="ORF">J2S05_002391</name>
</gene>
<evidence type="ECO:0000256" key="1">
    <source>
        <dbReference type="SAM" id="Phobius"/>
    </source>
</evidence>
<keyword evidence="1" id="KW-0812">Transmembrane</keyword>
<keyword evidence="1" id="KW-0472">Membrane</keyword>
<dbReference type="Proteomes" id="UP001225034">
    <property type="component" value="Unassembled WGS sequence"/>
</dbReference>
<organism evidence="2 3">
    <name type="scientific">Alkalicoccobacillus murimartini</name>
    <dbReference type="NCBI Taxonomy" id="171685"/>
    <lineage>
        <taxon>Bacteria</taxon>
        <taxon>Bacillati</taxon>
        <taxon>Bacillota</taxon>
        <taxon>Bacilli</taxon>
        <taxon>Bacillales</taxon>
        <taxon>Bacillaceae</taxon>
        <taxon>Alkalicoccobacillus</taxon>
    </lineage>
</organism>
<comment type="caution">
    <text evidence="2">The sequence shown here is derived from an EMBL/GenBank/DDBJ whole genome shotgun (WGS) entry which is preliminary data.</text>
</comment>
<evidence type="ECO:0000313" key="2">
    <source>
        <dbReference type="EMBL" id="MDQ0207590.1"/>
    </source>
</evidence>
<sequence>MEYMNIMILLGSGLAILALVSAIIGFVLFKNK</sequence>
<name>A0ABT9YIA6_9BACI</name>